<name>A0A951Q6S6_9NOST</name>
<accession>A0A951Q6S6</accession>
<evidence type="ECO:0000313" key="2">
    <source>
        <dbReference type="Proteomes" id="UP000715781"/>
    </source>
</evidence>
<reference evidence="1" key="1">
    <citation type="submission" date="2021-05" db="EMBL/GenBank/DDBJ databases">
        <authorList>
            <person name="Pietrasiak N."/>
            <person name="Ward R."/>
            <person name="Stajich J.E."/>
            <person name="Kurbessoian T."/>
        </authorList>
    </citation>
    <scope>NUCLEOTIDE SEQUENCE</scope>
    <source>
        <strain evidence="1">JT2-VF2</strain>
    </source>
</reference>
<reference evidence="1" key="2">
    <citation type="journal article" date="2022" name="Microbiol. Resour. Announc.">
        <title>Metagenome Sequencing to Explore Phylogenomics of Terrestrial Cyanobacteria.</title>
        <authorList>
            <person name="Ward R.D."/>
            <person name="Stajich J.E."/>
            <person name="Johansen J.R."/>
            <person name="Huntemann M."/>
            <person name="Clum A."/>
            <person name="Foster B."/>
            <person name="Foster B."/>
            <person name="Roux S."/>
            <person name="Palaniappan K."/>
            <person name="Varghese N."/>
            <person name="Mukherjee S."/>
            <person name="Reddy T.B.K."/>
            <person name="Daum C."/>
            <person name="Copeland A."/>
            <person name="Chen I.A."/>
            <person name="Ivanova N.N."/>
            <person name="Kyrpides N.C."/>
            <person name="Shapiro N."/>
            <person name="Eloe-Fadrosh E.A."/>
            <person name="Pietrasiak N."/>
        </authorList>
    </citation>
    <scope>NUCLEOTIDE SEQUENCE</scope>
    <source>
        <strain evidence="1">JT2-VF2</strain>
    </source>
</reference>
<protein>
    <recommendedName>
        <fullName evidence="3">Bacteriocin</fullName>
    </recommendedName>
</protein>
<dbReference type="Proteomes" id="UP000715781">
    <property type="component" value="Unassembled WGS sequence"/>
</dbReference>
<proteinExistence type="predicted"/>
<organism evidence="1 2">
    <name type="scientific">Mojavia pulchra JT2-VF2</name>
    <dbReference type="NCBI Taxonomy" id="287848"/>
    <lineage>
        <taxon>Bacteria</taxon>
        <taxon>Bacillati</taxon>
        <taxon>Cyanobacteriota</taxon>
        <taxon>Cyanophyceae</taxon>
        <taxon>Nostocales</taxon>
        <taxon>Nostocaceae</taxon>
    </lineage>
</organism>
<evidence type="ECO:0008006" key="3">
    <source>
        <dbReference type="Google" id="ProtNLM"/>
    </source>
</evidence>
<sequence length="82" mass="8031">MAQVVCEQCRHQFEAENHLVTTGSVIAGAAAGAWFGSRIGIVAGPLGGIAGTIPGAVIGGVLAGLGASKVVTCPSCGHTFLL</sequence>
<gene>
    <name evidence="1" type="ORF">KME32_33050</name>
</gene>
<dbReference type="EMBL" id="JAHHHN010000049">
    <property type="protein sequence ID" value="MBW4565828.1"/>
    <property type="molecule type" value="Genomic_DNA"/>
</dbReference>
<comment type="caution">
    <text evidence="1">The sequence shown here is derived from an EMBL/GenBank/DDBJ whole genome shotgun (WGS) entry which is preliminary data.</text>
</comment>
<evidence type="ECO:0000313" key="1">
    <source>
        <dbReference type="EMBL" id="MBW4565828.1"/>
    </source>
</evidence>
<dbReference type="AlphaFoldDB" id="A0A951Q6S6"/>